<dbReference type="AlphaFoldDB" id="A0AAD9UZN1"/>
<dbReference type="Gene3D" id="3.30.420.10">
    <property type="entry name" value="Ribonuclease H-like superfamily/Ribonuclease H"/>
    <property type="match status" value="1"/>
</dbReference>
<dbReference type="GO" id="GO:0003676">
    <property type="term" value="F:nucleic acid binding"/>
    <property type="evidence" value="ECO:0007669"/>
    <property type="project" value="InterPro"/>
</dbReference>
<dbReference type="Pfam" id="PF13358">
    <property type="entry name" value="DDE_3"/>
    <property type="match status" value="1"/>
</dbReference>
<dbReference type="Proteomes" id="UP001249851">
    <property type="component" value="Unassembled WGS sequence"/>
</dbReference>
<feature type="domain" description="Tc1-like transposase DDE" evidence="1">
    <location>
        <begin position="86"/>
        <end position="190"/>
    </location>
</feature>
<organism evidence="2 3">
    <name type="scientific">Acropora cervicornis</name>
    <name type="common">Staghorn coral</name>
    <dbReference type="NCBI Taxonomy" id="6130"/>
    <lineage>
        <taxon>Eukaryota</taxon>
        <taxon>Metazoa</taxon>
        <taxon>Cnidaria</taxon>
        <taxon>Anthozoa</taxon>
        <taxon>Hexacorallia</taxon>
        <taxon>Scleractinia</taxon>
        <taxon>Astrocoeniina</taxon>
        <taxon>Acroporidae</taxon>
        <taxon>Acropora</taxon>
    </lineage>
</organism>
<reference evidence="2" key="2">
    <citation type="journal article" date="2023" name="Science">
        <title>Genomic signatures of disease resistance in endangered staghorn corals.</title>
        <authorList>
            <person name="Vollmer S.V."/>
            <person name="Selwyn J.D."/>
            <person name="Despard B.A."/>
            <person name="Roesel C.L."/>
        </authorList>
    </citation>
    <scope>NUCLEOTIDE SEQUENCE</scope>
    <source>
        <strain evidence="2">K2</strain>
    </source>
</reference>
<dbReference type="InterPro" id="IPR038717">
    <property type="entry name" value="Tc1-like_DDE_dom"/>
</dbReference>
<gene>
    <name evidence="2" type="ORF">P5673_022573</name>
</gene>
<protein>
    <recommendedName>
        <fullName evidence="1">Tc1-like transposase DDE domain-containing protein</fullName>
    </recommendedName>
</protein>
<sequence length="245" mass="28593">MGYAFLEARKKGILLEKDFRERLKFARKVKRTYCNDFFMNDICFYLDGVSFYHKYNPLDDARAPKGKIWRKRKEGLSVTAKGKHVGLGGRVVKMIVAISYGKGVIYCEQYEKLDGDYYANFIRRNFQNMFQKSGKCSKLFVQDNCPILNCARVRKALKEVGGELFPIPKRSGDLNPIENVFNVAKEELRTQAITFNLTYESFEDFARRVKSTLYSMPRDIIDNTIASMFKRLDLITKNRGRRTKY</sequence>
<keyword evidence="3" id="KW-1185">Reference proteome</keyword>
<accession>A0AAD9UZN1</accession>
<comment type="caution">
    <text evidence="2">The sequence shown here is derived from an EMBL/GenBank/DDBJ whole genome shotgun (WGS) entry which is preliminary data.</text>
</comment>
<reference evidence="2" key="1">
    <citation type="journal article" date="2023" name="G3 (Bethesda)">
        <title>Whole genome assembly and annotation of the endangered Caribbean coral Acropora cervicornis.</title>
        <authorList>
            <person name="Selwyn J.D."/>
            <person name="Vollmer S.V."/>
        </authorList>
    </citation>
    <scope>NUCLEOTIDE SEQUENCE</scope>
    <source>
        <strain evidence="2">K2</strain>
    </source>
</reference>
<proteinExistence type="predicted"/>
<evidence type="ECO:0000313" key="3">
    <source>
        <dbReference type="Proteomes" id="UP001249851"/>
    </source>
</evidence>
<dbReference type="EMBL" id="JARQWQ010000060">
    <property type="protein sequence ID" value="KAK2555889.1"/>
    <property type="molecule type" value="Genomic_DNA"/>
</dbReference>
<evidence type="ECO:0000313" key="2">
    <source>
        <dbReference type="EMBL" id="KAK2555889.1"/>
    </source>
</evidence>
<dbReference type="InterPro" id="IPR036397">
    <property type="entry name" value="RNaseH_sf"/>
</dbReference>
<evidence type="ECO:0000259" key="1">
    <source>
        <dbReference type="Pfam" id="PF13358"/>
    </source>
</evidence>
<name>A0AAD9UZN1_ACRCE</name>